<dbReference type="SUPFAM" id="SSF56112">
    <property type="entry name" value="Protein kinase-like (PK-like)"/>
    <property type="match status" value="1"/>
</dbReference>
<evidence type="ECO:0000313" key="2">
    <source>
        <dbReference type="EMBL" id="KAF2431808.1"/>
    </source>
</evidence>
<proteinExistence type="predicted"/>
<dbReference type="PROSITE" id="PS50011">
    <property type="entry name" value="PROTEIN_KINASE_DOM"/>
    <property type="match status" value="1"/>
</dbReference>
<feature type="domain" description="Protein kinase" evidence="1">
    <location>
        <begin position="4"/>
        <end position="315"/>
    </location>
</feature>
<dbReference type="PROSITE" id="PS00108">
    <property type="entry name" value="PROTEIN_KINASE_ST"/>
    <property type="match status" value="1"/>
</dbReference>
<dbReference type="InterPro" id="IPR008271">
    <property type="entry name" value="Ser/Thr_kinase_AS"/>
</dbReference>
<gene>
    <name evidence="2" type="ORF">EJ08DRAFT_586627</name>
</gene>
<reference evidence="2" key="1">
    <citation type="journal article" date="2020" name="Stud. Mycol.">
        <title>101 Dothideomycetes genomes: a test case for predicting lifestyles and emergence of pathogens.</title>
        <authorList>
            <person name="Haridas S."/>
            <person name="Albert R."/>
            <person name="Binder M."/>
            <person name="Bloem J."/>
            <person name="Labutti K."/>
            <person name="Salamov A."/>
            <person name="Andreopoulos B."/>
            <person name="Baker S."/>
            <person name="Barry K."/>
            <person name="Bills G."/>
            <person name="Bluhm B."/>
            <person name="Cannon C."/>
            <person name="Castanera R."/>
            <person name="Culley D."/>
            <person name="Daum C."/>
            <person name="Ezra D."/>
            <person name="Gonzalez J."/>
            <person name="Henrissat B."/>
            <person name="Kuo A."/>
            <person name="Liang C."/>
            <person name="Lipzen A."/>
            <person name="Lutzoni F."/>
            <person name="Magnuson J."/>
            <person name="Mondo S."/>
            <person name="Nolan M."/>
            <person name="Ohm R."/>
            <person name="Pangilinan J."/>
            <person name="Park H.-J."/>
            <person name="Ramirez L."/>
            <person name="Alfaro M."/>
            <person name="Sun H."/>
            <person name="Tritt A."/>
            <person name="Yoshinaga Y."/>
            <person name="Zwiers L.-H."/>
            <person name="Turgeon B."/>
            <person name="Goodwin S."/>
            <person name="Spatafora J."/>
            <person name="Crous P."/>
            <person name="Grigoriev I."/>
        </authorList>
    </citation>
    <scope>NUCLEOTIDE SEQUENCE</scope>
    <source>
        <strain evidence="2">CBS 130266</strain>
    </source>
</reference>
<dbReference type="GO" id="GO:0005524">
    <property type="term" value="F:ATP binding"/>
    <property type="evidence" value="ECO:0007669"/>
    <property type="project" value="InterPro"/>
</dbReference>
<dbReference type="Gene3D" id="3.30.200.20">
    <property type="entry name" value="Phosphorylase Kinase, domain 1"/>
    <property type="match status" value="1"/>
</dbReference>
<dbReference type="OrthoDB" id="5979581at2759"/>
<name>A0A9P4NUZ6_9PEZI</name>
<dbReference type="AlphaFoldDB" id="A0A9P4NUZ6"/>
<keyword evidence="2" id="KW-0808">Transferase</keyword>
<dbReference type="GO" id="GO:0044773">
    <property type="term" value="P:mitotic DNA damage checkpoint signaling"/>
    <property type="evidence" value="ECO:0007669"/>
    <property type="project" value="TreeGrafter"/>
</dbReference>
<sequence>MAAVYQIGQVVKGAIGKYTLSNQLQDTVWLALNSTNETVAIKSVRHFRIENERDILRRFQSKSAYIRPLIDEITEPADPPAIALKHLDDDLLHVSGTQKLTKREVKYVSKRILEALNTLHQEHFVHTDVKLNNVLVNFKLSKDLSQDESGIRFTDVQLPDFGNTVSADSGYAKDGDMVGAPIWRSPEATLSIPWSCSTDIWSFGTAVISLLFGKNFHLLKPNVPADYEDYELKVLERMHIFFGPFPNSFQDIADQKTLIALAELMKVIPADQLKPFRLLQDPDLSENDKAFILKIMKLDPRHRPTAEELLKDEWFLKDLN</sequence>
<dbReference type="InterPro" id="IPR011009">
    <property type="entry name" value="Kinase-like_dom_sf"/>
</dbReference>
<dbReference type="GO" id="GO:0005634">
    <property type="term" value="C:nucleus"/>
    <property type="evidence" value="ECO:0007669"/>
    <property type="project" value="TreeGrafter"/>
</dbReference>
<evidence type="ECO:0000259" key="1">
    <source>
        <dbReference type="PROSITE" id="PS50011"/>
    </source>
</evidence>
<dbReference type="EMBL" id="MU007029">
    <property type="protein sequence ID" value="KAF2431808.1"/>
    <property type="molecule type" value="Genomic_DNA"/>
</dbReference>
<protein>
    <submittedName>
        <fullName evidence="2">Serine/threonine protein kinase</fullName>
    </submittedName>
</protein>
<comment type="caution">
    <text evidence="2">The sequence shown here is derived from an EMBL/GenBank/DDBJ whole genome shotgun (WGS) entry which is preliminary data.</text>
</comment>
<dbReference type="Gene3D" id="1.10.510.10">
    <property type="entry name" value="Transferase(Phosphotransferase) domain 1"/>
    <property type="match status" value="1"/>
</dbReference>
<dbReference type="PANTHER" id="PTHR44167">
    <property type="entry name" value="OVARIAN-SPECIFIC SERINE/THREONINE-PROTEIN KINASE LOK-RELATED"/>
    <property type="match status" value="1"/>
</dbReference>
<keyword evidence="2" id="KW-0723">Serine/threonine-protein kinase</keyword>
<keyword evidence="3" id="KW-1185">Reference proteome</keyword>
<evidence type="ECO:0000313" key="3">
    <source>
        <dbReference type="Proteomes" id="UP000800235"/>
    </source>
</evidence>
<dbReference type="GO" id="GO:0004674">
    <property type="term" value="F:protein serine/threonine kinase activity"/>
    <property type="evidence" value="ECO:0007669"/>
    <property type="project" value="UniProtKB-KW"/>
</dbReference>
<dbReference type="Proteomes" id="UP000800235">
    <property type="component" value="Unassembled WGS sequence"/>
</dbReference>
<dbReference type="SMART" id="SM00220">
    <property type="entry name" value="S_TKc"/>
    <property type="match status" value="1"/>
</dbReference>
<keyword evidence="2" id="KW-0418">Kinase</keyword>
<dbReference type="Pfam" id="PF00069">
    <property type="entry name" value="Pkinase"/>
    <property type="match status" value="1"/>
</dbReference>
<dbReference type="InterPro" id="IPR000719">
    <property type="entry name" value="Prot_kinase_dom"/>
</dbReference>
<dbReference type="PANTHER" id="PTHR44167:SF24">
    <property type="entry name" value="SERINE_THREONINE-PROTEIN KINASE CHK2"/>
    <property type="match status" value="1"/>
</dbReference>
<organism evidence="2 3">
    <name type="scientific">Tothia fuscella</name>
    <dbReference type="NCBI Taxonomy" id="1048955"/>
    <lineage>
        <taxon>Eukaryota</taxon>
        <taxon>Fungi</taxon>
        <taxon>Dikarya</taxon>
        <taxon>Ascomycota</taxon>
        <taxon>Pezizomycotina</taxon>
        <taxon>Dothideomycetes</taxon>
        <taxon>Pleosporomycetidae</taxon>
        <taxon>Venturiales</taxon>
        <taxon>Cylindrosympodiaceae</taxon>
        <taxon>Tothia</taxon>
    </lineage>
</organism>
<accession>A0A9P4NUZ6</accession>